<dbReference type="Gene3D" id="2.40.50.140">
    <property type="entry name" value="Nucleic acid-binding proteins"/>
    <property type="match status" value="2"/>
</dbReference>
<accession>A0A8X7WHT3</accession>
<dbReference type="SUPFAM" id="SSF50249">
    <property type="entry name" value="Nucleic acid-binding proteins"/>
    <property type="match status" value="1"/>
</dbReference>
<dbReference type="PANTHER" id="PTHR47165">
    <property type="entry name" value="OS03G0429900 PROTEIN"/>
    <property type="match status" value="1"/>
</dbReference>
<keyword evidence="2" id="KW-1185">Reference proteome</keyword>
<dbReference type="Proteomes" id="UP000886595">
    <property type="component" value="Unassembled WGS sequence"/>
</dbReference>
<evidence type="ECO:0000313" key="1">
    <source>
        <dbReference type="EMBL" id="KAG2328573.1"/>
    </source>
</evidence>
<gene>
    <name evidence="1" type="ORF">Bca52824_011301</name>
</gene>
<name>A0A8X7WHT3_BRACI</name>
<dbReference type="PANTHER" id="PTHR47165:SF4">
    <property type="entry name" value="OS03G0429900 PROTEIN"/>
    <property type="match status" value="1"/>
</dbReference>
<reference evidence="1 2" key="1">
    <citation type="submission" date="2020-02" db="EMBL/GenBank/DDBJ databases">
        <authorList>
            <person name="Ma Q."/>
            <person name="Huang Y."/>
            <person name="Song X."/>
            <person name="Pei D."/>
        </authorList>
    </citation>
    <scope>NUCLEOTIDE SEQUENCE [LARGE SCALE GENOMIC DNA]</scope>
    <source>
        <strain evidence="1">Sxm20200214</strain>
        <tissue evidence="1">Leaf</tissue>
    </source>
</reference>
<dbReference type="InterPro" id="IPR012340">
    <property type="entry name" value="NA-bd_OB-fold"/>
</dbReference>
<dbReference type="EMBL" id="JAAMPC010000002">
    <property type="protein sequence ID" value="KAG2328573.1"/>
    <property type="molecule type" value="Genomic_DNA"/>
</dbReference>
<dbReference type="OrthoDB" id="1100394at2759"/>
<comment type="caution">
    <text evidence="1">The sequence shown here is derived from an EMBL/GenBank/DDBJ whole genome shotgun (WGS) entry which is preliminary data.</text>
</comment>
<protein>
    <submittedName>
        <fullName evidence="1">Uncharacterized protein</fullName>
    </submittedName>
</protein>
<sequence>MWYKALSSLFFALADYVGHIKLVDGKTVNDSLVLDKAEIASVAEFCFILCYCSGPVMKLYLWDKAATDFCDKFKASGSTHTVILVTTVNPKRFGGVLALASMASSQVFLDGDVQATRDYLTWLGSNLDIANSVNAEIVTKTETVTIGELFSYIKQEGAKVAWFECTSTIDDVVHGSAWYYVTCGGCHTKATKGPTSLMCKKCGKAEVAGVPQYLTKLTTMTKLFLCYLAMLGLS</sequence>
<dbReference type="AlphaFoldDB" id="A0A8X7WHT3"/>
<evidence type="ECO:0000313" key="2">
    <source>
        <dbReference type="Proteomes" id="UP000886595"/>
    </source>
</evidence>
<organism evidence="1 2">
    <name type="scientific">Brassica carinata</name>
    <name type="common">Ethiopian mustard</name>
    <name type="synonym">Abyssinian cabbage</name>
    <dbReference type="NCBI Taxonomy" id="52824"/>
    <lineage>
        <taxon>Eukaryota</taxon>
        <taxon>Viridiplantae</taxon>
        <taxon>Streptophyta</taxon>
        <taxon>Embryophyta</taxon>
        <taxon>Tracheophyta</taxon>
        <taxon>Spermatophyta</taxon>
        <taxon>Magnoliopsida</taxon>
        <taxon>eudicotyledons</taxon>
        <taxon>Gunneridae</taxon>
        <taxon>Pentapetalae</taxon>
        <taxon>rosids</taxon>
        <taxon>malvids</taxon>
        <taxon>Brassicales</taxon>
        <taxon>Brassicaceae</taxon>
        <taxon>Brassiceae</taxon>
        <taxon>Brassica</taxon>
    </lineage>
</organism>
<proteinExistence type="predicted"/>